<reference evidence="3" key="1">
    <citation type="journal article" date="2013" name="Nature">
        <title>Pan genome of the phytoplankton Emiliania underpins its global distribution.</title>
        <authorList>
            <person name="Read B.A."/>
            <person name="Kegel J."/>
            <person name="Klute M.J."/>
            <person name="Kuo A."/>
            <person name="Lefebvre S.C."/>
            <person name="Maumus F."/>
            <person name="Mayer C."/>
            <person name="Miller J."/>
            <person name="Monier A."/>
            <person name="Salamov A."/>
            <person name="Young J."/>
            <person name="Aguilar M."/>
            <person name="Claverie J.M."/>
            <person name="Frickenhaus S."/>
            <person name="Gonzalez K."/>
            <person name="Herman E.K."/>
            <person name="Lin Y.C."/>
            <person name="Napier J."/>
            <person name="Ogata H."/>
            <person name="Sarno A.F."/>
            <person name="Shmutz J."/>
            <person name="Schroeder D."/>
            <person name="de Vargas C."/>
            <person name="Verret F."/>
            <person name="von Dassow P."/>
            <person name="Valentin K."/>
            <person name="Van de Peer Y."/>
            <person name="Wheeler G."/>
            <person name="Dacks J.B."/>
            <person name="Delwiche C.F."/>
            <person name="Dyhrman S.T."/>
            <person name="Glockner G."/>
            <person name="John U."/>
            <person name="Richards T."/>
            <person name="Worden A.Z."/>
            <person name="Zhang X."/>
            <person name="Grigoriev I.V."/>
            <person name="Allen A.E."/>
            <person name="Bidle K."/>
            <person name="Borodovsky M."/>
            <person name="Bowler C."/>
            <person name="Brownlee C."/>
            <person name="Cock J.M."/>
            <person name="Elias M."/>
            <person name="Gladyshev V.N."/>
            <person name="Groth M."/>
            <person name="Guda C."/>
            <person name="Hadaegh A."/>
            <person name="Iglesias-Rodriguez M.D."/>
            <person name="Jenkins J."/>
            <person name="Jones B.M."/>
            <person name="Lawson T."/>
            <person name="Leese F."/>
            <person name="Lindquist E."/>
            <person name="Lobanov A."/>
            <person name="Lomsadze A."/>
            <person name="Malik S.B."/>
            <person name="Marsh M.E."/>
            <person name="Mackinder L."/>
            <person name="Mock T."/>
            <person name="Mueller-Roeber B."/>
            <person name="Pagarete A."/>
            <person name="Parker M."/>
            <person name="Probert I."/>
            <person name="Quesneville H."/>
            <person name="Raines C."/>
            <person name="Rensing S.A."/>
            <person name="Riano-Pachon D.M."/>
            <person name="Richier S."/>
            <person name="Rokitta S."/>
            <person name="Shiraiwa Y."/>
            <person name="Soanes D.M."/>
            <person name="van der Giezen M."/>
            <person name="Wahlund T.M."/>
            <person name="Williams B."/>
            <person name="Wilson W."/>
            <person name="Wolfe G."/>
            <person name="Wurch L.L."/>
        </authorList>
    </citation>
    <scope>NUCLEOTIDE SEQUENCE</scope>
</reference>
<protein>
    <submittedName>
        <fullName evidence="2">Uncharacterized protein</fullName>
    </submittedName>
</protein>
<feature type="compositionally biased region" description="Basic and acidic residues" evidence="1">
    <location>
        <begin position="113"/>
        <end position="125"/>
    </location>
</feature>
<dbReference type="PaxDb" id="2903-EOD14198"/>
<reference evidence="2" key="2">
    <citation type="submission" date="2024-10" db="UniProtKB">
        <authorList>
            <consortium name="EnsemblProtists"/>
        </authorList>
    </citation>
    <scope>IDENTIFICATION</scope>
</reference>
<feature type="compositionally biased region" description="Pro residues" evidence="1">
    <location>
        <begin position="201"/>
        <end position="211"/>
    </location>
</feature>
<evidence type="ECO:0000313" key="2">
    <source>
        <dbReference type="EnsemblProtists" id="EOD14198"/>
    </source>
</evidence>
<sequence>MSLRPQQDLEEDPALAEALDTVPKNPSILKERNAQRAELTPDAAPPTRSEKNLPSGKAEDIPRKKLKSRTSPPLGISSGSAVVPPVHRPRSKLTGPAALPRRAPDQKLVSGATDKRAARDKEDAKLPAARQSGRPSPAARPASGGEDPSGGRGSAPLKARRSAGGATKVARPRPKPESADKALGANKAPKARGQTPKKPRPPPALPAPPLQPSANAAEGGEPDAADEAPTSGDGALGGADDGRQRPAPFDSDDLSKRAARLPPSLPPLIRGAFHTLRHA</sequence>
<dbReference type="Proteomes" id="UP000013827">
    <property type="component" value="Unassembled WGS sequence"/>
</dbReference>
<dbReference type="AlphaFoldDB" id="A0A0D3ISG3"/>
<name>A0A0D3ISG3_EMIH1</name>
<accession>A0A0D3ISG3</accession>
<organism evidence="2 3">
    <name type="scientific">Emiliania huxleyi (strain CCMP1516)</name>
    <dbReference type="NCBI Taxonomy" id="280463"/>
    <lineage>
        <taxon>Eukaryota</taxon>
        <taxon>Haptista</taxon>
        <taxon>Haptophyta</taxon>
        <taxon>Prymnesiophyceae</taxon>
        <taxon>Isochrysidales</taxon>
        <taxon>Noelaerhabdaceae</taxon>
        <taxon>Emiliania</taxon>
    </lineage>
</organism>
<proteinExistence type="predicted"/>
<keyword evidence="3" id="KW-1185">Reference proteome</keyword>
<dbReference type="GeneID" id="17260349"/>
<feature type="region of interest" description="Disordered" evidence="1">
    <location>
        <begin position="1"/>
        <end position="279"/>
    </location>
</feature>
<dbReference type="KEGG" id="ehx:EMIHUDRAFT_124387"/>
<evidence type="ECO:0000313" key="3">
    <source>
        <dbReference type="Proteomes" id="UP000013827"/>
    </source>
</evidence>
<dbReference type="RefSeq" id="XP_005766627.1">
    <property type="nucleotide sequence ID" value="XM_005766570.1"/>
</dbReference>
<evidence type="ECO:0000256" key="1">
    <source>
        <dbReference type="SAM" id="MobiDB-lite"/>
    </source>
</evidence>
<dbReference type="HOGENOM" id="CLU_999626_0_0_1"/>
<dbReference type="EnsemblProtists" id="EOD14198">
    <property type="protein sequence ID" value="EOD14198"/>
    <property type="gene ID" value="EMIHUDRAFT_124387"/>
</dbReference>